<evidence type="ECO:0000256" key="3">
    <source>
        <dbReference type="SAM" id="MobiDB-lite"/>
    </source>
</evidence>
<keyword evidence="4" id="KW-1133">Transmembrane helix</keyword>
<name>A0ABU0C756_9BRAD</name>
<organism evidence="5 6">
    <name type="scientific">Rhodopseudomonas julia</name>
    <dbReference type="NCBI Taxonomy" id="200617"/>
    <lineage>
        <taxon>Bacteria</taxon>
        <taxon>Pseudomonadati</taxon>
        <taxon>Pseudomonadota</taxon>
        <taxon>Alphaproteobacteria</taxon>
        <taxon>Hyphomicrobiales</taxon>
        <taxon>Nitrobacteraceae</taxon>
        <taxon>Rhodopseudomonas</taxon>
    </lineage>
</organism>
<keyword evidence="2" id="KW-0378">Hydrolase</keyword>
<evidence type="ECO:0000256" key="2">
    <source>
        <dbReference type="ARBA" id="ARBA00022801"/>
    </source>
</evidence>
<feature type="transmembrane region" description="Helical" evidence="4">
    <location>
        <begin position="139"/>
        <end position="156"/>
    </location>
</feature>
<reference evidence="5 6" key="1">
    <citation type="submission" date="2023-07" db="EMBL/GenBank/DDBJ databases">
        <title>Genomic Encyclopedia of Type Strains, Phase IV (KMG-IV): sequencing the most valuable type-strain genomes for metagenomic binning, comparative biology and taxonomic classification.</title>
        <authorList>
            <person name="Goeker M."/>
        </authorList>
    </citation>
    <scope>NUCLEOTIDE SEQUENCE [LARGE SCALE GENOMIC DNA]</scope>
    <source>
        <strain evidence="5 6">DSM 11549</strain>
    </source>
</reference>
<accession>A0ABU0C756</accession>
<protein>
    <submittedName>
        <fullName evidence="5">Poly(Hydroxyalkanoate) depolymerase family esterase</fullName>
    </submittedName>
</protein>
<keyword evidence="6" id="KW-1185">Reference proteome</keyword>
<feature type="region of interest" description="Disordered" evidence="3">
    <location>
        <begin position="343"/>
        <end position="399"/>
    </location>
</feature>
<evidence type="ECO:0000256" key="1">
    <source>
        <dbReference type="ARBA" id="ARBA00022729"/>
    </source>
</evidence>
<dbReference type="Pfam" id="PF10503">
    <property type="entry name" value="Esterase_PHB"/>
    <property type="match status" value="1"/>
</dbReference>
<dbReference type="NCBIfam" id="TIGR01840">
    <property type="entry name" value="esterase_phb"/>
    <property type="match status" value="1"/>
</dbReference>
<dbReference type="InterPro" id="IPR029058">
    <property type="entry name" value="AB_hydrolase_fold"/>
</dbReference>
<feature type="compositionally biased region" description="Low complexity" evidence="3">
    <location>
        <begin position="387"/>
        <end position="398"/>
    </location>
</feature>
<dbReference type="PANTHER" id="PTHR43037:SF1">
    <property type="entry name" value="BLL1128 PROTEIN"/>
    <property type="match status" value="1"/>
</dbReference>
<keyword evidence="4" id="KW-0472">Membrane</keyword>
<sequence>MRNLSDTIARLSALKGFHVPRGPVVDRLFDIARFGSNPGSLRARAYVPDDLPEEAALVVVLHGCTQSAAGYDHGSGWSRLADETKFALLFPEQTRGNNPNLCFNWFQDGDIRRGSGEALSIRQMVEHMVVTYRLDRRRIFVTGLSAGGAMAGVMLATYPEVFAGGALIAGIPYGSATSMPAAFDRMRGHGLPGEEELQAAVRGASDHDGPWPIISLWHGTGDRTVDPINVEATLAQWRALHHVAAEPDRTDEVEGYPHRVWHDRNGREVIEEFSITGMGHGTPIEADGPNGYGAPAPFMLDVDISSTLHIARFFGLVTETEGARKRKAIMRMAATPLRAAAQPLQNGVAPTPEMRTPEMRTTQRRAAGERGAQERMAEDGGRASRNKGSGPSVSGVGKVIEDALRKAGLMR</sequence>
<feature type="compositionally biased region" description="Basic and acidic residues" evidence="3">
    <location>
        <begin position="366"/>
        <end position="382"/>
    </location>
</feature>
<dbReference type="InterPro" id="IPR010126">
    <property type="entry name" value="Esterase_phb"/>
</dbReference>
<comment type="caution">
    <text evidence="5">The sequence shown here is derived from an EMBL/GenBank/DDBJ whole genome shotgun (WGS) entry which is preliminary data.</text>
</comment>
<dbReference type="SUPFAM" id="SSF53474">
    <property type="entry name" value="alpha/beta-Hydrolases"/>
    <property type="match status" value="2"/>
</dbReference>
<dbReference type="InterPro" id="IPR050955">
    <property type="entry name" value="Plant_Biomass_Hydrol_Est"/>
</dbReference>
<evidence type="ECO:0000313" key="6">
    <source>
        <dbReference type="Proteomes" id="UP001230253"/>
    </source>
</evidence>
<dbReference type="PANTHER" id="PTHR43037">
    <property type="entry name" value="UNNAMED PRODUCT-RELATED"/>
    <property type="match status" value="1"/>
</dbReference>
<proteinExistence type="predicted"/>
<evidence type="ECO:0000313" key="5">
    <source>
        <dbReference type="EMBL" id="MDQ0326355.1"/>
    </source>
</evidence>
<dbReference type="EMBL" id="JAUSUK010000002">
    <property type="protein sequence ID" value="MDQ0326355.1"/>
    <property type="molecule type" value="Genomic_DNA"/>
</dbReference>
<keyword evidence="1" id="KW-0732">Signal</keyword>
<dbReference type="Proteomes" id="UP001230253">
    <property type="component" value="Unassembled WGS sequence"/>
</dbReference>
<dbReference type="RefSeq" id="WP_307154542.1">
    <property type="nucleotide sequence ID" value="NZ_JAUSUK010000002.1"/>
</dbReference>
<gene>
    <name evidence="5" type="ORF">J2R99_002224</name>
</gene>
<dbReference type="Gene3D" id="3.40.50.1820">
    <property type="entry name" value="alpha/beta hydrolase"/>
    <property type="match status" value="1"/>
</dbReference>
<keyword evidence="4" id="KW-0812">Transmembrane</keyword>
<evidence type="ECO:0000256" key="4">
    <source>
        <dbReference type="SAM" id="Phobius"/>
    </source>
</evidence>